<dbReference type="Gene3D" id="2.60.120.340">
    <property type="entry name" value="Nucleoplasmin core domain"/>
    <property type="match status" value="1"/>
</dbReference>
<evidence type="ECO:0000259" key="1">
    <source>
        <dbReference type="Pfam" id="PF03066"/>
    </source>
</evidence>
<evidence type="ECO:0000313" key="2">
    <source>
        <dbReference type="Proteomes" id="UP000092443"/>
    </source>
</evidence>
<reference evidence="3" key="1">
    <citation type="submission" date="2025-08" db="UniProtKB">
        <authorList>
            <consortium name="RefSeq"/>
        </authorList>
    </citation>
    <scope>IDENTIFICATION</scope>
    <source>
        <tissue evidence="3">Whole body pupa</tissue>
    </source>
</reference>
<feature type="domain" description="Nucleoplasmin core" evidence="1">
    <location>
        <begin position="6"/>
        <end position="59"/>
    </location>
</feature>
<name>A0A9C5ZJB5_9MUSC</name>
<dbReference type="AlphaFoldDB" id="A0A9C5ZJB5"/>
<dbReference type="InterPro" id="IPR036824">
    <property type="entry name" value="Nucleoplasmin_core_dom_sf"/>
</dbReference>
<evidence type="ECO:0000313" key="3">
    <source>
        <dbReference type="RefSeq" id="XP_037897010.1"/>
    </source>
</evidence>
<gene>
    <name evidence="3" type="primary">LOC119642103</name>
</gene>
<dbReference type="GeneID" id="119642103"/>
<dbReference type="Proteomes" id="UP000092443">
    <property type="component" value="Unplaced"/>
</dbReference>
<proteinExistence type="predicted"/>
<dbReference type="KEGG" id="gfs:119642103"/>
<protein>
    <submittedName>
        <fullName evidence="3">Nucleoplasmin-like protein</fullName>
    </submittedName>
</protein>
<keyword evidence="2" id="KW-1185">Reference proteome</keyword>
<sequence length="75" mass="8479">MPEESFYEVTLAAENSAASWDVPLNSEDYPRGQKLVIRQVLLGAKAKEYEFIVVEVCRNIDGKQVLCDPSLLMLF</sequence>
<dbReference type="SUPFAM" id="SSF69203">
    <property type="entry name" value="Nucleoplasmin-like core domain"/>
    <property type="match status" value="1"/>
</dbReference>
<accession>A0A9C5ZJB5</accession>
<dbReference type="InterPro" id="IPR024057">
    <property type="entry name" value="Nucleoplasmin_core_dom"/>
</dbReference>
<dbReference type="Pfam" id="PF03066">
    <property type="entry name" value="Nucleoplasmin"/>
    <property type="match status" value="1"/>
</dbReference>
<dbReference type="RefSeq" id="XP_037897010.1">
    <property type="nucleotide sequence ID" value="XM_038041082.1"/>
</dbReference>
<organism evidence="2 3">
    <name type="scientific">Glossina fuscipes</name>
    <dbReference type="NCBI Taxonomy" id="7396"/>
    <lineage>
        <taxon>Eukaryota</taxon>
        <taxon>Metazoa</taxon>
        <taxon>Ecdysozoa</taxon>
        <taxon>Arthropoda</taxon>
        <taxon>Hexapoda</taxon>
        <taxon>Insecta</taxon>
        <taxon>Pterygota</taxon>
        <taxon>Neoptera</taxon>
        <taxon>Endopterygota</taxon>
        <taxon>Diptera</taxon>
        <taxon>Brachycera</taxon>
        <taxon>Muscomorpha</taxon>
        <taxon>Hippoboscoidea</taxon>
        <taxon>Glossinidae</taxon>
        <taxon>Glossina</taxon>
    </lineage>
</organism>